<sequence>MSKSLLTFEEHFALAFDTGAEPTARIDSAVFLAGEGLFHEVKPVAEALKDHADTALTAGRLLLTIRQFERWGLHDRLTPWVDEGVDQPDPAMLTRSAMFLRRSDAQDAIIVFIGTADLYWVTLYLLERFLPKDRHILFLKDPSKLRYAFGTPAFGPNHGDITSGLRRFLEKQKVRRFHVLGTSSGGFAALHFAITARAQGALALSPETTLVPFAERSLTQFTEEVKALLKPRMPLPLDLQELFKTYPVPEGVPILLMYAELHAEDAAMCKRMAGLVGVQLEAVPDCDLHDLLSVLIAQRRIAPLFSRVFGAADQIPGAFPPEPHSF</sequence>
<accession>A0A918IL87</accession>
<proteinExistence type="predicted"/>
<evidence type="ECO:0008006" key="3">
    <source>
        <dbReference type="Google" id="ProtNLM"/>
    </source>
</evidence>
<evidence type="ECO:0000313" key="2">
    <source>
        <dbReference type="Proteomes" id="UP000628984"/>
    </source>
</evidence>
<reference evidence="1" key="2">
    <citation type="submission" date="2020-09" db="EMBL/GenBank/DDBJ databases">
        <authorList>
            <person name="Sun Q."/>
            <person name="Kim S."/>
        </authorList>
    </citation>
    <scope>NUCLEOTIDE SEQUENCE</scope>
    <source>
        <strain evidence="1">KCTC 23714</strain>
    </source>
</reference>
<keyword evidence="2" id="KW-1185">Reference proteome</keyword>
<dbReference type="SUPFAM" id="SSF53474">
    <property type="entry name" value="alpha/beta-Hydrolases"/>
    <property type="match status" value="1"/>
</dbReference>
<name>A0A918IL87_9RHOB</name>
<dbReference type="EMBL" id="BMYQ01000001">
    <property type="protein sequence ID" value="GGW21720.1"/>
    <property type="molecule type" value="Genomic_DNA"/>
</dbReference>
<dbReference type="Gene3D" id="3.40.50.1820">
    <property type="entry name" value="alpha/beta hydrolase"/>
    <property type="match status" value="1"/>
</dbReference>
<reference evidence="1" key="1">
    <citation type="journal article" date="2014" name="Int. J. Syst. Evol. Microbiol.">
        <title>Complete genome sequence of Corynebacterium casei LMG S-19264T (=DSM 44701T), isolated from a smear-ripened cheese.</title>
        <authorList>
            <consortium name="US DOE Joint Genome Institute (JGI-PGF)"/>
            <person name="Walter F."/>
            <person name="Albersmeier A."/>
            <person name="Kalinowski J."/>
            <person name="Ruckert C."/>
        </authorList>
    </citation>
    <scope>NUCLEOTIDE SEQUENCE</scope>
    <source>
        <strain evidence="1">KCTC 23714</strain>
    </source>
</reference>
<dbReference type="AlphaFoldDB" id="A0A918IL87"/>
<dbReference type="InterPro" id="IPR029058">
    <property type="entry name" value="AB_hydrolase_fold"/>
</dbReference>
<organism evidence="1 2">
    <name type="scientific">Gemmobacter lanyuensis</name>
    <dbReference type="NCBI Taxonomy" id="1054497"/>
    <lineage>
        <taxon>Bacteria</taxon>
        <taxon>Pseudomonadati</taxon>
        <taxon>Pseudomonadota</taxon>
        <taxon>Alphaproteobacteria</taxon>
        <taxon>Rhodobacterales</taxon>
        <taxon>Paracoccaceae</taxon>
        <taxon>Gemmobacter</taxon>
    </lineage>
</organism>
<comment type="caution">
    <text evidence="1">The sequence shown here is derived from an EMBL/GenBank/DDBJ whole genome shotgun (WGS) entry which is preliminary data.</text>
</comment>
<evidence type="ECO:0000313" key="1">
    <source>
        <dbReference type="EMBL" id="GGW21720.1"/>
    </source>
</evidence>
<protein>
    <recommendedName>
        <fullName evidence="3">Alpha/beta hydrolase</fullName>
    </recommendedName>
</protein>
<gene>
    <name evidence="1" type="ORF">GCM10011452_03440</name>
</gene>
<dbReference type="Proteomes" id="UP000628984">
    <property type="component" value="Unassembled WGS sequence"/>
</dbReference>